<gene>
    <name evidence="1" type="ORF">F0562_031804</name>
</gene>
<dbReference type="AlphaFoldDB" id="A0A5J5AXX0"/>
<dbReference type="OrthoDB" id="1938320at2759"/>
<reference evidence="1 2" key="1">
    <citation type="submission" date="2019-09" db="EMBL/GenBank/DDBJ databases">
        <title>A chromosome-level genome assembly of the Chinese tupelo Nyssa sinensis.</title>
        <authorList>
            <person name="Yang X."/>
            <person name="Kang M."/>
            <person name="Yang Y."/>
            <person name="Xiong H."/>
            <person name="Wang M."/>
            <person name="Zhang Z."/>
            <person name="Wang Z."/>
            <person name="Wu H."/>
            <person name="Ma T."/>
            <person name="Liu J."/>
            <person name="Xi Z."/>
        </authorList>
    </citation>
    <scope>NUCLEOTIDE SEQUENCE [LARGE SCALE GENOMIC DNA]</scope>
    <source>
        <strain evidence="1">J267</strain>
        <tissue evidence="1">Leaf</tissue>
    </source>
</reference>
<organism evidence="1 2">
    <name type="scientific">Nyssa sinensis</name>
    <dbReference type="NCBI Taxonomy" id="561372"/>
    <lineage>
        <taxon>Eukaryota</taxon>
        <taxon>Viridiplantae</taxon>
        <taxon>Streptophyta</taxon>
        <taxon>Embryophyta</taxon>
        <taxon>Tracheophyta</taxon>
        <taxon>Spermatophyta</taxon>
        <taxon>Magnoliopsida</taxon>
        <taxon>eudicotyledons</taxon>
        <taxon>Gunneridae</taxon>
        <taxon>Pentapetalae</taxon>
        <taxon>asterids</taxon>
        <taxon>Cornales</taxon>
        <taxon>Nyssaceae</taxon>
        <taxon>Nyssa</taxon>
    </lineage>
</organism>
<name>A0A5J5AXX0_9ASTE</name>
<accession>A0A5J5AXX0</accession>
<dbReference type="InterPro" id="IPR039620">
    <property type="entry name" value="BKI1/MAKR1/3/4"/>
</dbReference>
<dbReference type="PANTHER" id="PTHR33312:SF5">
    <property type="entry name" value="MEMBRANE-ASSOCIATED KINASE REGULATOR 4-RELATED"/>
    <property type="match status" value="1"/>
</dbReference>
<protein>
    <recommendedName>
        <fullName evidence="3">Membrane-associated kinase regulator 4</fullName>
    </recommendedName>
</protein>
<evidence type="ECO:0000313" key="1">
    <source>
        <dbReference type="EMBL" id="KAA8534287.1"/>
    </source>
</evidence>
<sequence>MAANLHLCDHADEDYIDMEVSSHFHIFCHSTSSPARPREFEFQMFSSSLEKETTTSPADELFYKGKLLPLHLPPRLQMVEKLLQNSNSNDHKTDTFEEYFSTPLTTSTTTTPMTNTPFESCNISPSESCQVSRELKPDEYFFEYTTEISGFIGDNPKKSWTKKLKLNKQSLLGSKLKASRVYLKSLFTKSGCSDESCTSAARNRDEGSVSKTKECLNKYVKVAKKAPFGQIQKDRYQMPTTVTKSFKKEQITVDGGSCHRRSFSGAIKWLSATKSLSSSSSSLCSINSNGFQELQFPKRSSFANSDIENSIQGAIAHCKRSQQQRRSRKTIAFVYKKDRHNMGQSFEINKNADLALRKAQKFTRNYVVMDIQNPHNMGKKGFIGSPCPFPSKIFR</sequence>
<dbReference type="PANTHER" id="PTHR33312">
    <property type="entry name" value="MEMBRANE-ASSOCIATED KINASE REGULATOR 4-RELATED"/>
    <property type="match status" value="1"/>
</dbReference>
<dbReference type="GO" id="GO:0005886">
    <property type="term" value="C:plasma membrane"/>
    <property type="evidence" value="ECO:0007669"/>
    <property type="project" value="InterPro"/>
</dbReference>
<evidence type="ECO:0000313" key="2">
    <source>
        <dbReference type="Proteomes" id="UP000325577"/>
    </source>
</evidence>
<dbReference type="Proteomes" id="UP000325577">
    <property type="component" value="Linkage Group LG18"/>
</dbReference>
<proteinExistence type="predicted"/>
<dbReference type="EMBL" id="CM018041">
    <property type="protein sequence ID" value="KAA8534287.1"/>
    <property type="molecule type" value="Genomic_DNA"/>
</dbReference>
<evidence type="ECO:0008006" key="3">
    <source>
        <dbReference type="Google" id="ProtNLM"/>
    </source>
</evidence>
<dbReference type="GO" id="GO:0019210">
    <property type="term" value="F:kinase inhibitor activity"/>
    <property type="evidence" value="ECO:0007669"/>
    <property type="project" value="InterPro"/>
</dbReference>
<keyword evidence="2" id="KW-1185">Reference proteome</keyword>